<gene>
    <name evidence="1" type="ORF">EZL74_04045</name>
</gene>
<reference evidence="1 2" key="1">
    <citation type="submission" date="2019-02" db="EMBL/GenBank/DDBJ databases">
        <title>Flavobacterium sp. RD-2-33 isolated from forest soil.</title>
        <authorList>
            <person name="Chaudhary D.K."/>
        </authorList>
    </citation>
    <scope>NUCLEOTIDE SEQUENCE [LARGE SCALE GENOMIC DNA]</scope>
    <source>
        <strain evidence="1 2">RD-2-33</strain>
    </source>
</reference>
<name>A0A4Q9Z1V7_9FLAO</name>
<evidence type="ECO:0000313" key="2">
    <source>
        <dbReference type="Proteomes" id="UP000293300"/>
    </source>
</evidence>
<dbReference type="InterPro" id="IPR025345">
    <property type="entry name" value="DUF4249"/>
</dbReference>
<dbReference type="EMBL" id="SJPE01000003">
    <property type="protein sequence ID" value="TBX70355.1"/>
    <property type="molecule type" value="Genomic_DNA"/>
</dbReference>
<dbReference type="OrthoDB" id="1430047at2"/>
<comment type="caution">
    <text evidence="1">The sequence shown here is derived from an EMBL/GenBank/DDBJ whole genome shotgun (WGS) entry which is preliminary data.</text>
</comment>
<sequence>MKILSYISAIIAIVFLNSCEDVVHVDLDTAAPRLVINGSIQWQKGTVGNEQKIRLTTTTGYYDTVIPSISGATVTVTNSDNVTFNFIEEVPNSGIYLCHNFVPEIDKTYVMTVVLNGETYTATETLKSVAPITTIEQKNEGGFSGTDVEIKTFYNDPGNADNFYMFKYKSSINAMPTYDVSEDKFYQGNEFFGYYTNEDIAAGDQLNITIYGISKRYFEYMKKLILISMGSGGPFSTPPATVRGNIVNQTHPDNYALGYFNLSETDIKNYTIQ</sequence>
<dbReference type="Proteomes" id="UP000293300">
    <property type="component" value="Unassembled WGS sequence"/>
</dbReference>
<organism evidence="1 2">
    <name type="scientific">Flavobacterium silvisoli</name>
    <dbReference type="NCBI Taxonomy" id="2529433"/>
    <lineage>
        <taxon>Bacteria</taxon>
        <taxon>Pseudomonadati</taxon>
        <taxon>Bacteroidota</taxon>
        <taxon>Flavobacteriia</taxon>
        <taxon>Flavobacteriales</taxon>
        <taxon>Flavobacteriaceae</taxon>
        <taxon>Flavobacterium</taxon>
    </lineage>
</organism>
<keyword evidence="2" id="KW-1185">Reference proteome</keyword>
<accession>A0A4Q9Z1V7</accession>
<dbReference type="AlphaFoldDB" id="A0A4Q9Z1V7"/>
<dbReference type="Pfam" id="PF14054">
    <property type="entry name" value="DUF4249"/>
    <property type="match status" value="1"/>
</dbReference>
<dbReference type="RefSeq" id="WP_131475316.1">
    <property type="nucleotide sequence ID" value="NZ_SJPE01000003.1"/>
</dbReference>
<proteinExistence type="predicted"/>
<evidence type="ECO:0000313" key="1">
    <source>
        <dbReference type="EMBL" id="TBX70355.1"/>
    </source>
</evidence>
<protein>
    <submittedName>
        <fullName evidence="1">DUF4249 domain-containing protein</fullName>
    </submittedName>
</protein>